<keyword evidence="2" id="KW-1185">Reference proteome</keyword>
<organism evidence="1 2">
    <name type="scientific">Caerostris darwini</name>
    <dbReference type="NCBI Taxonomy" id="1538125"/>
    <lineage>
        <taxon>Eukaryota</taxon>
        <taxon>Metazoa</taxon>
        <taxon>Ecdysozoa</taxon>
        <taxon>Arthropoda</taxon>
        <taxon>Chelicerata</taxon>
        <taxon>Arachnida</taxon>
        <taxon>Araneae</taxon>
        <taxon>Araneomorphae</taxon>
        <taxon>Entelegynae</taxon>
        <taxon>Araneoidea</taxon>
        <taxon>Araneidae</taxon>
        <taxon>Caerostris</taxon>
    </lineage>
</organism>
<comment type="caution">
    <text evidence="1">The sequence shown here is derived from an EMBL/GenBank/DDBJ whole genome shotgun (WGS) entry which is preliminary data.</text>
</comment>
<evidence type="ECO:0000313" key="1">
    <source>
        <dbReference type="EMBL" id="GIX69360.1"/>
    </source>
</evidence>
<protein>
    <submittedName>
        <fullName evidence="1">Uncharacterized protein</fullName>
    </submittedName>
</protein>
<proteinExistence type="predicted"/>
<gene>
    <name evidence="1" type="ORF">CDAR_259221</name>
</gene>
<name>A0AAV4MC02_9ARAC</name>
<sequence>MSTSQQKILCPPPLFEKRPALMRMVYPSGGTVLRVDSYSCGSIAVNVSNYSTVFRFSEMFSLFWKSRFSIRCLARGQFEVRDDCPDRIFLALPPVFSLDSSEADYVLYPLRGTSFSLMPVSSRRGEGWGAHKFFCWEVEIDIVS</sequence>
<accession>A0AAV4MC02</accession>
<reference evidence="1 2" key="1">
    <citation type="submission" date="2021-06" db="EMBL/GenBank/DDBJ databases">
        <title>Caerostris darwini draft genome.</title>
        <authorList>
            <person name="Kono N."/>
            <person name="Arakawa K."/>
        </authorList>
    </citation>
    <scope>NUCLEOTIDE SEQUENCE [LARGE SCALE GENOMIC DNA]</scope>
</reference>
<dbReference type="AlphaFoldDB" id="A0AAV4MC02"/>
<dbReference type="Proteomes" id="UP001054837">
    <property type="component" value="Unassembled WGS sequence"/>
</dbReference>
<dbReference type="EMBL" id="BPLQ01000264">
    <property type="protein sequence ID" value="GIX69360.1"/>
    <property type="molecule type" value="Genomic_DNA"/>
</dbReference>
<evidence type="ECO:0000313" key="2">
    <source>
        <dbReference type="Proteomes" id="UP001054837"/>
    </source>
</evidence>